<protein>
    <submittedName>
        <fullName evidence="1">Uncharacterized protein</fullName>
    </submittedName>
</protein>
<accession>A0A6A6S2I1</accession>
<dbReference type="EMBL" id="MU006784">
    <property type="protein sequence ID" value="KAF2640863.1"/>
    <property type="molecule type" value="Genomic_DNA"/>
</dbReference>
<gene>
    <name evidence="1" type="ORF">P280DRAFT_330481</name>
</gene>
<keyword evidence="2" id="KW-1185">Reference proteome</keyword>
<dbReference type="OrthoDB" id="272500at2759"/>
<sequence length="129" mass="14424">MPVSLDRERWTGSKVALLDIEGTISSISFVKDVLVSFFLFPSHYWSSFFNATLPRILGACDRSPPPRLGPQATLKRPCLPIISLLHFGNRQNYSLPFSLSCFLSATYPLNFKPSIIFPSLLPAVTRLHA</sequence>
<reference evidence="1" key="1">
    <citation type="journal article" date="2020" name="Stud. Mycol.">
        <title>101 Dothideomycetes genomes: a test case for predicting lifestyles and emergence of pathogens.</title>
        <authorList>
            <person name="Haridas S."/>
            <person name="Albert R."/>
            <person name="Binder M."/>
            <person name="Bloem J."/>
            <person name="Labutti K."/>
            <person name="Salamov A."/>
            <person name="Andreopoulos B."/>
            <person name="Baker S."/>
            <person name="Barry K."/>
            <person name="Bills G."/>
            <person name="Bluhm B."/>
            <person name="Cannon C."/>
            <person name="Castanera R."/>
            <person name="Culley D."/>
            <person name="Daum C."/>
            <person name="Ezra D."/>
            <person name="Gonzalez J."/>
            <person name="Henrissat B."/>
            <person name="Kuo A."/>
            <person name="Liang C."/>
            <person name="Lipzen A."/>
            <person name="Lutzoni F."/>
            <person name="Magnuson J."/>
            <person name="Mondo S."/>
            <person name="Nolan M."/>
            <person name="Ohm R."/>
            <person name="Pangilinan J."/>
            <person name="Park H.-J."/>
            <person name="Ramirez L."/>
            <person name="Alfaro M."/>
            <person name="Sun H."/>
            <person name="Tritt A."/>
            <person name="Yoshinaga Y."/>
            <person name="Zwiers L.-H."/>
            <person name="Turgeon B."/>
            <person name="Goodwin S."/>
            <person name="Spatafora J."/>
            <person name="Crous P."/>
            <person name="Grigoriev I."/>
        </authorList>
    </citation>
    <scope>NUCLEOTIDE SEQUENCE</scope>
    <source>
        <strain evidence="1">CBS 473.64</strain>
    </source>
</reference>
<dbReference type="AlphaFoldDB" id="A0A6A6S2I1"/>
<evidence type="ECO:0000313" key="2">
    <source>
        <dbReference type="Proteomes" id="UP000799753"/>
    </source>
</evidence>
<evidence type="ECO:0000313" key="1">
    <source>
        <dbReference type="EMBL" id="KAF2640863.1"/>
    </source>
</evidence>
<dbReference type="Proteomes" id="UP000799753">
    <property type="component" value="Unassembled WGS sequence"/>
</dbReference>
<name>A0A6A6S2I1_9PLEO</name>
<organism evidence="1 2">
    <name type="scientific">Massarina eburnea CBS 473.64</name>
    <dbReference type="NCBI Taxonomy" id="1395130"/>
    <lineage>
        <taxon>Eukaryota</taxon>
        <taxon>Fungi</taxon>
        <taxon>Dikarya</taxon>
        <taxon>Ascomycota</taxon>
        <taxon>Pezizomycotina</taxon>
        <taxon>Dothideomycetes</taxon>
        <taxon>Pleosporomycetidae</taxon>
        <taxon>Pleosporales</taxon>
        <taxon>Massarineae</taxon>
        <taxon>Massarinaceae</taxon>
        <taxon>Massarina</taxon>
    </lineage>
</organism>
<proteinExistence type="predicted"/>